<protein>
    <recommendedName>
        <fullName evidence="3">Calcineurin-like phosphoesterase domain-containing protein</fullName>
    </recommendedName>
</protein>
<dbReference type="SUPFAM" id="SSF56300">
    <property type="entry name" value="Metallo-dependent phosphatases"/>
    <property type="match status" value="1"/>
</dbReference>
<evidence type="ECO:0000313" key="2">
    <source>
        <dbReference type="EMBL" id="CAB5228419.1"/>
    </source>
</evidence>
<dbReference type="EMBL" id="LR797278">
    <property type="protein sequence ID" value="CAB4199076.1"/>
    <property type="molecule type" value="Genomic_DNA"/>
</dbReference>
<dbReference type="EMBL" id="LR798385">
    <property type="protein sequence ID" value="CAB5228419.1"/>
    <property type="molecule type" value="Genomic_DNA"/>
</dbReference>
<gene>
    <name evidence="1" type="ORF">UFOVP1328_15</name>
    <name evidence="2" type="ORF">UFOVP1532_46</name>
</gene>
<proteinExistence type="predicted"/>
<evidence type="ECO:0000313" key="1">
    <source>
        <dbReference type="EMBL" id="CAB4199076.1"/>
    </source>
</evidence>
<sequence length="412" mass="45671">MQPIHTLVAEAQQLIDQGFSQRRAADKVGIAESTLRYHLNGRNKATGRAPQEEKAYVRVSDDDAVIVAKPTGYIADPYQLMAEMGLDATEWDNPTVVVNQWGDPGDPSYQLKLRLQRKVPLNFPTPAVHVPPVIRSEKPAYSGASNTTVVLGDQQAPYEDPEAHALVLKVLEDLRPAAVVLTGDTVDLPDISRHKDNPEWHEPAQACIDAGYRLIRDYVEAADGAAFYKLLGNHDERIRNELLNRAERLYGLRPAPTEEEPDQIDAMSMRRLLHLDTLGVHLIEPNGGYQHAQMNINSKLVVRHGWLTGANAPAKSLQGVDFSLIVGHTHKQSITKRLIHDHEGRVREQVAVETGCLCRLEGGLGYAVDPNWAQGFAVATTWEDGGFNVELATIKNDGGRKSLFFRGEKWSL</sequence>
<organism evidence="1">
    <name type="scientific">uncultured Caudovirales phage</name>
    <dbReference type="NCBI Taxonomy" id="2100421"/>
    <lineage>
        <taxon>Viruses</taxon>
        <taxon>Duplodnaviria</taxon>
        <taxon>Heunggongvirae</taxon>
        <taxon>Uroviricota</taxon>
        <taxon>Caudoviricetes</taxon>
        <taxon>Peduoviridae</taxon>
        <taxon>Maltschvirus</taxon>
        <taxon>Maltschvirus maltsch</taxon>
    </lineage>
</organism>
<evidence type="ECO:0008006" key="3">
    <source>
        <dbReference type="Google" id="ProtNLM"/>
    </source>
</evidence>
<name>A0A6J5RY19_9CAUD</name>
<dbReference type="InterPro" id="IPR029052">
    <property type="entry name" value="Metallo-depent_PP-like"/>
</dbReference>
<accession>A0A6J5RY19</accession>
<reference evidence="1" key="1">
    <citation type="submission" date="2020-05" db="EMBL/GenBank/DDBJ databases">
        <authorList>
            <person name="Chiriac C."/>
            <person name="Salcher M."/>
            <person name="Ghai R."/>
            <person name="Kavagutti S V."/>
        </authorList>
    </citation>
    <scope>NUCLEOTIDE SEQUENCE</scope>
</reference>